<evidence type="ECO:0000313" key="1">
    <source>
        <dbReference type="EMBL" id="AGW47738.1"/>
    </source>
</evidence>
<organism evidence="1">
    <name type="scientific">Hordeum vulgare subsp. vulgare</name>
    <name type="common">Domesticated barley</name>
    <dbReference type="NCBI Taxonomy" id="112509"/>
    <lineage>
        <taxon>Eukaryota</taxon>
        <taxon>Viridiplantae</taxon>
        <taxon>Streptophyta</taxon>
        <taxon>Embryophyta</taxon>
        <taxon>Tracheophyta</taxon>
        <taxon>Spermatophyta</taxon>
        <taxon>Magnoliopsida</taxon>
        <taxon>Liliopsida</taxon>
        <taxon>Poales</taxon>
        <taxon>Poaceae</taxon>
        <taxon>BOP clade</taxon>
        <taxon>Pooideae</taxon>
        <taxon>Triticodae</taxon>
        <taxon>Triticeae</taxon>
        <taxon>Hordeinae</taxon>
        <taxon>Hordeum</taxon>
    </lineage>
</organism>
<sequence>MATESMALARSEIFVECKPVQAERGNDRGAAGSKPLPPETFAPRRCLPCHCHCHCHDKRCRTSTPGQDPDGAIHWHQRVYIRY</sequence>
<dbReference type="EMBL" id="KF686739">
    <property type="protein sequence ID" value="AGW47738.1"/>
    <property type="molecule type" value="Genomic_DNA"/>
</dbReference>
<dbReference type="AlphaFoldDB" id="A0A023IN92"/>
<accession>A0A023IN92</accession>
<name>A0A023IN92_HORVV</name>
<proteinExistence type="predicted"/>
<reference evidence="1" key="1">
    <citation type="journal article" date="2014" name="Funct. Integr. Genomics">
        <title>The barley Frost resistance-H2 locus.</title>
        <authorList>
            <person name="Pasquariello M."/>
            <person name="Barabaschi D."/>
            <person name="Himmelbach A."/>
            <person name="Steuernagel B."/>
            <person name="Ariyadasa R."/>
            <person name="Stein N."/>
            <person name="Gandolfi F."/>
            <person name="Tenedini E."/>
            <person name="Bernardis I."/>
            <person name="Tagliafico E."/>
            <person name="Pecchioni N."/>
            <person name="Francia E."/>
        </authorList>
    </citation>
    <scope>NUCLEOTIDE SEQUENCE</scope>
</reference>
<protein>
    <submittedName>
        <fullName evidence="1">Uncharacterized protein</fullName>
    </submittedName>
</protein>